<dbReference type="SMART" id="SM00231">
    <property type="entry name" value="FA58C"/>
    <property type="match status" value="1"/>
</dbReference>
<dbReference type="InterPro" id="IPR013099">
    <property type="entry name" value="K_chnl_dom"/>
</dbReference>
<feature type="domain" description="SEA" evidence="9">
    <location>
        <begin position="1176"/>
        <end position="1290"/>
    </location>
</feature>
<evidence type="ECO:0000256" key="4">
    <source>
        <dbReference type="ARBA" id="ARBA00022729"/>
    </source>
</evidence>
<keyword evidence="2" id="KW-0964">Secreted</keyword>
<name>A0ABN8MKE4_9CNID</name>
<evidence type="ECO:0000256" key="1">
    <source>
        <dbReference type="ARBA" id="ARBA00004498"/>
    </source>
</evidence>
<feature type="domain" description="Fibronectin type-III" evidence="10">
    <location>
        <begin position="1461"/>
        <end position="1572"/>
    </location>
</feature>
<dbReference type="Proteomes" id="UP001159427">
    <property type="component" value="Unassembled WGS sequence"/>
</dbReference>
<evidence type="ECO:0000256" key="5">
    <source>
        <dbReference type="ARBA" id="ARBA00022737"/>
    </source>
</evidence>
<dbReference type="CDD" id="cd00057">
    <property type="entry name" value="FA58C"/>
    <property type="match status" value="1"/>
</dbReference>
<feature type="domain" description="Fibronectin type-III" evidence="10">
    <location>
        <begin position="1777"/>
        <end position="1874"/>
    </location>
</feature>
<dbReference type="Pfam" id="PF00754">
    <property type="entry name" value="F5_F8_type_C"/>
    <property type="match status" value="1"/>
</dbReference>
<dbReference type="InterPro" id="IPR001759">
    <property type="entry name" value="PTX_dom"/>
</dbReference>
<keyword evidence="6" id="KW-1015">Disulfide bond</keyword>
<dbReference type="InterPro" id="IPR000082">
    <property type="entry name" value="SEA_dom"/>
</dbReference>
<evidence type="ECO:0000256" key="3">
    <source>
        <dbReference type="ARBA" id="ARBA00022536"/>
    </source>
</evidence>
<keyword evidence="4" id="KW-0732">Signal</keyword>
<feature type="domain" description="Fibronectin type-III" evidence="10">
    <location>
        <begin position="1879"/>
        <end position="1974"/>
    </location>
</feature>
<feature type="domain" description="Fibronectin type-III" evidence="10">
    <location>
        <begin position="1978"/>
        <end position="2082"/>
    </location>
</feature>
<keyword evidence="5" id="KW-0677">Repeat</keyword>
<dbReference type="SMART" id="SM00186">
    <property type="entry name" value="FBG"/>
    <property type="match status" value="1"/>
</dbReference>
<dbReference type="Pfam" id="PF07885">
    <property type="entry name" value="Ion_trans_2"/>
    <property type="match status" value="1"/>
</dbReference>
<gene>
    <name evidence="12" type="ORF">PEVE_00034240</name>
</gene>
<feature type="domain" description="Fibronectin type-III" evidence="10">
    <location>
        <begin position="1362"/>
        <end position="1456"/>
    </location>
</feature>
<evidence type="ECO:0000313" key="12">
    <source>
        <dbReference type="EMBL" id="CAH3028499.1"/>
    </source>
</evidence>
<comment type="subcellular location">
    <subcellularLocation>
        <location evidence="1">Secreted</location>
        <location evidence="1">Extracellular space</location>
        <location evidence="1">Extracellular matrix</location>
    </subcellularLocation>
</comment>
<keyword evidence="13" id="KW-1185">Reference proteome</keyword>
<organism evidence="12 13">
    <name type="scientific">Porites evermanni</name>
    <dbReference type="NCBI Taxonomy" id="104178"/>
    <lineage>
        <taxon>Eukaryota</taxon>
        <taxon>Metazoa</taxon>
        <taxon>Cnidaria</taxon>
        <taxon>Anthozoa</taxon>
        <taxon>Hexacorallia</taxon>
        <taxon>Scleractinia</taxon>
        <taxon>Fungiina</taxon>
        <taxon>Poritidae</taxon>
        <taxon>Porites</taxon>
    </lineage>
</organism>
<feature type="domain" description="Fibronectin type-III" evidence="10">
    <location>
        <begin position="1678"/>
        <end position="1772"/>
    </location>
</feature>
<protein>
    <submittedName>
        <fullName evidence="12">Uncharacterized protein</fullName>
    </submittedName>
</protein>
<dbReference type="InterPro" id="IPR000421">
    <property type="entry name" value="FA58C"/>
</dbReference>
<feature type="transmembrane region" description="Helical" evidence="7">
    <location>
        <begin position="2277"/>
        <end position="2297"/>
    </location>
</feature>
<dbReference type="Gene3D" id="2.60.120.260">
    <property type="entry name" value="Galactose-binding domain-like"/>
    <property type="match status" value="1"/>
</dbReference>
<dbReference type="PANTHER" id="PTHR46708:SF1">
    <property type="entry name" value="TENASCIN"/>
    <property type="match status" value="1"/>
</dbReference>
<dbReference type="InterPro" id="IPR036056">
    <property type="entry name" value="Fibrinogen-like_C"/>
</dbReference>
<dbReference type="InterPro" id="IPR014716">
    <property type="entry name" value="Fibrinogen_a/b/g_C_1"/>
</dbReference>
<dbReference type="SMART" id="SM00060">
    <property type="entry name" value="FN3"/>
    <property type="match status" value="8"/>
</dbReference>
<dbReference type="NCBIfam" id="NF040941">
    <property type="entry name" value="GGGWT_bact"/>
    <property type="match status" value="1"/>
</dbReference>
<dbReference type="EMBL" id="CALNXI010000516">
    <property type="protein sequence ID" value="CAH3028499.1"/>
    <property type="molecule type" value="Genomic_DNA"/>
</dbReference>
<evidence type="ECO:0000256" key="6">
    <source>
        <dbReference type="ARBA" id="ARBA00023157"/>
    </source>
</evidence>
<keyword evidence="7" id="KW-1133">Transmembrane helix</keyword>
<dbReference type="PROSITE" id="PS50022">
    <property type="entry name" value="FA58C_3"/>
    <property type="match status" value="1"/>
</dbReference>
<reference evidence="12 13" key="1">
    <citation type="submission" date="2022-05" db="EMBL/GenBank/DDBJ databases">
        <authorList>
            <consortium name="Genoscope - CEA"/>
            <person name="William W."/>
        </authorList>
    </citation>
    <scope>NUCLEOTIDE SEQUENCE [LARGE SCALE GENOMIC DNA]</scope>
</reference>
<keyword evidence="7" id="KW-0812">Transmembrane</keyword>
<keyword evidence="2" id="KW-0272">Extracellular matrix</keyword>
<dbReference type="SUPFAM" id="SSF49785">
    <property type="entry name" value="Galactose-binding domain-like"/>
    <property type="match status" value="1"/>
</dbReference>
<dbReference type="InterPro" id="IPR036116">
    <property type="entry name" value="FN3_sf"/>
</dbReference>
<evidence type="ECO:0000259" key="9">
    <source>
        <dbReference type="PROSITE" id="PS50024"/>
    </source>
</evidence>
<dbReference type="InterPro" id="IPR020837">
    <property type="entry name" value="Fibrinogen_CS"/>
</dbReference>
<dbReference type="Gene3D" id="2.60.40.10">
    <property type="entry name" value="Immunoglobulins"/>
    <property type="match status" value="8"/>
</dbReference>
<dbReference type="PANTHER" id="PTHR46708">
    <property type="entry name" value="TENASCIN"/>
    <property type="match status" value="1"/>
</dbReference>
<dbReference type="SMART" id="SM00159">
    <property type="entry name" value="PTX"/>
    <property type="match status" value="1"/>
</dbReference>
<dbReference type="SUPFAM" id="SSF49899">
    <property type="entry name" value="Concanavalin A-like lectins/glucanases"/>
    <property type="match status" value="2"/>
</dbReference>
<dbReference type="PROSITE" id="PS51406">
    <property type="entry name" value="FIBRINOGEN_C_2"/>
    <property type="match status" value="1"/>
</dbReference>
<feature type="transmembrane region" description="Helical" evidence="7">
    <location>
        <begin position="2212"/>
        <end position="2232"/>
    </location>
</feature>
<dbReference type="InterPro" id="IPR050991">
    <property type="entry name" value="ECM_Regulatory_Proteins"/>
</dbReference>
<feature type="domain" description="F5/8 type C" evidence="8">
    <location>
        <begin position="798"/>
        <end position="949"/>
    </location>
</feature>
<dbReference type="CDD" id="cd00063">
    <property type="entry name" value="FN3"/>
    <property type="match status" value="8"/>
</dbReference>
<feature type="domain" description="Fibrinogen C-terminal" evidence="11">
    <location>
        <begin position="112"/>
        <end position="326"/>
    </location>
</feature>
<dbReference type="InterPro" id="IPR006571">
    <property type="entry name" value="TLDc_dom"/>
</dbReference>
<dbReference type="PROSITE" id="PS50024">
    <property type="entry name" value="SEA"/>
    <property type="match status" value="1"/>
</dbReference>
<dbReference type="InterPro" id="IPR003961">
    <property type="entry name" value="FN3_dom"/>
</dbReference>
<evidence type="ECO:0000259" key="11">
    <source>
        <dbReference type="PROSITE" id="PS51406"/>
    </source>
</evidence>
<dbReference type="CDD" id="cd00087">
    <property type="entry name" value="FReD"/>
    <property type="match status" value="1"/>
</dbReference>
<dbReference type="Gene3D" id="2.60.120.200">
    <property type="match status" value="2"/>
</dbReference>
<feature type="domain" description="Fibronectin type-III" evidence="10">
    <location>
        <begin position="1577"/>
        <end position="1673"/>
    </location>
</feature>
<dbReference type="InterPro" id="IPR002181">
    <property type="entry name" value="Fibrinogen_a/b/g_C_dom"/>
</dbReference>
<dbReference type="PROSITE" id="PS00514">
    <property type="entry name" value="FIBRINOGEN_C_1"/>
    <property type="match status" value="1"/>
</dbReference>
<accession>A0ABN8MKE4</accession>
<dbReference type="Pfam" id="PF00147">
    <property type="entry name" value="Fibrinogen_C"/>
    <property type="match status" value="1"/>
</dbReference>
<dbReference type="SUPFAM" id="SSF81324">
    <property type="entry name" value="Voltage-gated potassium channels"/>
    <property type="match status" value="1"/>
</dbReference>
<dbReference type="SUPFAM" id="SSF49265">
    <property type="entry name" value="Fibronectin type III"/>
    <property type="match status" value="5"/>
</dbReference>
<evidence type="ECO:0000313" key="13">
    <source>
        <dbReference type="Proteomes" id="UP001159427"/>
    </source>
</evidence>
<feature type="transmembrane region" description="Helical" evidence="7">
    <location>
        <begin position="2454"/>
        <end position="2474"/>
    </location>
</feature>
<dbReference type="Pfam" id="PF13385">
    <property type="entry name" value="Laminin_G_3"/>
    <property type="match status" value="2"/>
</dbReference>
<dbReference type="PROSITE" id="PS01285">
    <property type="entry name" value="FA58C_1"/>
    <property type="match status" value="1"/>
</dbReference>
<dbReference type="SUPFAM" id="SSF56496">
    <property type="entry name" value="Fibrinogen C-terminal domain-like"/>
    <property type="match status" value="1"/>
</dbReference>
<evidence type="ECO:0000256" key="2">
    <source>
        <dbReference type="ARBA" id="ARBA00022530"/>
    </source>
</evidence>
<feature type="non-terminal residue" evidence="12">
    <location>
        <position position="1"/>
    </location>
</feature>
<dbReference type="InterPro" id="IPR013320">
    <property type="entry name" value="ConA-like_dom_sf"/>
</dbReference>
<evidence type="ECO:0000259" key="10">
    <source>
        <dbReference type="PROSITE" id="PS50853"/>
    </source>
</evidence>
<proteinExistence type="predicted"/>
<dbReference type="Gene3D" id="3.90.215.10">
    <property type="entry name" value="Gamma Fibrinogen, chain A, domain 1"/>
    <property type="match status" value="1"/>
</dbReference>
<dbReference type="Pfam" id="PF07534">
    <property type="entry name" value="TLD"/>
    <property type="match status" value="1"/>
</dbReference>
<keyword evidence="7" id="KW-0472">Membrane</keyword>
<feature type="domain" description="Fibronectin type-III" evidence="10">
    <location>
        <begin position="1269"/>
        <end position="1357"/>
    </location>
</feature>
<sequence length="2560" mass="289404">AGTAGFARWSDGYYYRGQIISSGESDQMVFRSVWEYDVSFSPSDWQAFVPDVTPVRKSTPSNSRVITPVTTNEYQVGTIVYIDASSFTYKVRHDDGGGESHFNLTDLRVMQPGFAEFGHDCLDLLYKGYTQKGFYYIYPDGASFIKAFCDQETNGGGWTVFQRRFDGSVDFFRDWNSYKEGFGDFGSEFWLGNDDIHKITLQDSQLLIELEDFNGETAHAFYDSFRVGSEGEKYVLHLGEFTGTGGDSMSSMHNGMKFSTKDQDNDDDSNSCAQTYTGAWWYGSCHLANLNGRYGVDTYGKGINWQTWKGHDHSLKATAMKVRPRRERDVYYELVFSGAPSDYVLLPGITDFRDVSSCWWIKTLGGPDWQTVFSLHNHSDNTSVLSLSFSLNGHYEFRVNSEVRTFYLENYFITDAIWHHVCTMWFSESGTWKAFIDGKMRKTETDLTPYRPGIGYLVIGRFQGSLAHFNIWDKDIGFGYPLRDLGRSLITGNVVPWPEVQFWRSGNVTKKKSSLCKLSGFQSSMISHIPRHQDVLMGWTIEAPLLCERYWVPCFRGAVDGWHSHIFHRKCDNLGPTLTIARKDSYLFGGFADKSWKSNSLNLKMCFATRPTGYFLCHFLLPGTVTMEDKGNAKQKKKIIQVKTRYQDTQPNDKLEKVGPTFPTRLSESEHAQHLIVIFFADYKCDPPCREDEYCDEISGECVCHSTLRGEEICKLRQGLQKLKDQHCIDQWANDRSDCHGRLFARYSITNNDSTNAWRCYYGESLTGDRWRYDIETASNCYHEDDGLKLEYFADEVQNCRALGMESTDIFDSQISSSSDWDAYHQARDARLNSQAVSGRACAWSAESNDANQWLQVDFVKTVSVVKVATQGRMNSPQWVTSYSLSQSIDGRIFEVYQQSGVAKIFNGNTDQNTIVSHVLHPVIFTRFIRILPKTWYLHISMRAEFYECDGYDVFEVDDLLVDSKFLYTFDDVSDIKDVRGEVWAQVNGSLQSVTGVRGGAVKTLGDTGTILLSNNPWGRLIYITVNQHTFSLWLLYQCRETNAPQSLFAVGNQENGGRGMHLYQEDGSREDLTLKLTGQWEKCLFTFSVPQRVWSHLVFTWTQIDQVKVYRNGKLAPNMAKHCDNFGAPNVDNKDIKLGSSNQLPLASFDDLIYWKKALSTLQVEKLFRFYKGGTNLHAHVSLELPNEKFDPELIQSGSEVFKNKIALLESQTKALYEERFVSKVENFQFRNMTHVAVNFTVHKRSSPYDPNMPIRFVEIDSIDVYTKQLQVKAYNTSSTSIAVSWTDPGNLTRGIFCGVEILYHLSNSEEFNTCNLSVVLHDLEIYTLYSITVAAYTRVGQGPSSQPVVVRTKEDDLAVDPVNITNTVPTSTSIGLSWVAPDSYKLGEAVYQYRVDVVDLLRRERINVTVNSSSTRIQLDFLKPFTSYEFKVYCSTSSWEGNITDTISLKTEEDAPSKSPRNLTVHYSTPSATTLQWKPVHKYFINGRLRGYKVKYKETLSTPSSNWSVIVINANGTQQSRNKRSVQEEEIVSFNLEGLKAYTSYTVIVLAFTIKDGAPTLAKNFTTAEMVPDKSPTNVTAYDTSSTSINITWQPIPSNHVNGILLDYNVIYRRIDKPKDNISMITVNSTVLHTELSGLGKYKQYSIQVAGRTAAGLGNFSEPVFVRTKQDVPDDPPQNIRATGIEPTVLKAYWLPVSNETINGIGLGYKLSLFTSAGTIIRNYTLNASVLSLEITGLDIWTNYSIRMAAFTIVGEGPWSDLIVEDTDEEVPYKAPANPTGTATSSTSIFLKWDTVDLPNIRGILRGYTVYYEEAWSSVHPSVLRNVTVDISVTDVQLMNLHKYTEYHIWVTAFTTRQGLKSISLFVRTLEDIPDRPPLYITYTSPTSTTILLHWSSVLAQFANGIIRGFRVEYLEIGLSNSTVKTRERFLVNWVLLDGLKKFTEYSVRVCAFTSVGYGAENIITVLTSQDVPNKPPSSINAKGHVSLTTIPVSWQPIDPQHINGVLLGYKIRYQAVAFGQEPAEDQPVLEKKVGTSTLTAILENLDIFTLYRVDVLGYTVIGEGPAATDYAETCRCYKRLTTSWYEFPPYVQVQDDNIPSGLIPPILSKLAVTCCQTCQSHGKSYVDFNSNGLNTSARLRDLRTFKSSIGNPTDFFFPVYGFKYQTHFAKEFGYHGLVESPGMAYIINTNTQDDDDVPNAVLNNIVSCWPAVTLFIVITYLSGLLVWAVESPCNPQDFPSSFTKGVPEGFYWAFVSTTTVGYGDRAPISFMGRILAIVVILTGLVLFSLVNGILATSITSVALETDYKIYGAKVAAIAETPEYRMGVRKNARMDGEYSTFEDIFTALHERKVTGALIDTYSAGSSKDMFAKHHFRVYKVLDYSSTYGVVMGKGARKLRKCFNDLTQHVYASEISKHIQKNTEQLKEPADSLPVERSTGLFDSDSVVFQNTLILTSSLLISCLLLGIMHEIIRYTRSRAKIKPHESWHTSQNEMKAVVENFHQNMVLIKEMISSRHKKERKAILLFYQKEPKRKYESMAIITEDLFTNSLSEEDEGHC</sequence>
<dbReference type="Pfam" id="PF00041">
    <property type="entry name" value="fn3"/>
    <property type="match status" value="8"/>
</dbReference>
<evidence type="ECO:0000256" key="7">
    <source>
        <dbReference type="SAM" id="Phobius"/>
    </source>
</evidence>
<keyword evidence="3" id="KW-0245">EGF-like domain</keyword>
<comment type="caution">
    <text evidence="12">The sequence shown here is derived from an EMBL/GenBank/DDBJ whole genome shotgun (WGS) entry which is preliminary data.</text>
</comment>
<dbReference type="InterPro" id="IPR008979">
    <property type="entry name" value="Galactose-bd-like_sf"/>
</dbReference>
<evidence type="ECO:0000259" key="8">
    <source>
        <dbReference type="PROSITE" id="PS50022"/>
    </source>
</evidence>
<dbReference type="PROSITE" id="PS50853">
    <property type="entry name" value="FN3"/>
    <property type="match status" value="8"/>
</dbReference>
<dbReference type="InterPro" id="IPR013783">
    <property type="entry name" value="Ig-like_fold"/>
</dbReference>
<dbReference type="Gene3D" id="1.10.287.70">
    <property type="match status" value="1"/>
</dbReference>